<reference evidence="3" key="1">
    <citation type="journal article" date="2019" name="Int. J. Syst. Evol. Microbiol.">
        <title>The Global Catalogue of Microorganisms (GCM) 10K type strain sequencing project: providing services to taxonomists for standard genome sequencing and annotation.</title>
        <authorList>
            <consortium name="The Broad Institute Genomics Platform"/>
            <consortium name="The Broad Institute Genome Sequencing Center for Infectious Disease"/>
            <person name="Wu L."/>
            <person name="Ma J."/>
        </authorList>
    </citation>
    <scope>NUCLEOTIDE SEQUENCE [LARGE SCALE GENOMIC DNA]</scope>
    <source>
        <strain evidence="3">JCM 3380</strain>
    </source>
</reference>
<dbReference type="SUPFAM" id="SSF46785">
    <property type="entry name" value="Winged helix' DNA-binding domain"/>
    <property type="match status" value="1"/>
</dbReference>
<dbReference type="Proteomes" id="UP001500416">
    <property type="component" value="Unassembled WGS sequence"/>
</dbReference>
<dbReference type="EMBL" id="BAAABU010000003">
    <property type="protein sequence ID" value="GAA0219366.1"/>
    <property type="molecule type" value="Genomic_DNA"/>
</dbReference>
<keyword evidence="3" id="KW-1185">Reference proteome</keyword>
<dbReference type="PANTHER" id="PTHR33164:SF99">
    <property type="entry name" value="MARR FAMILY REGULATORY PROTEIN"/>
    <property type="match status" value="1"/>
</dbReference>
<dbReference type="SMART" id="SM00347">
    <property type="entry name" value="HTH_MARR"/>
    <property type="match status" value="1"/>
</dbReference>
<dbReference type="InterPro" id="IPR036388">
    <property type="entry name" value="WH-like_DNA-bd_sf"/>
</dbReference>
<comment type="caution">
    <text evidence="2">The sequence shown here is derived from an EMBL/GenBank/DDBJ whole genome shotgun (WGS) entry which is preliminary data.</text>
</comment>
<dbReference type="InterPro" id="IPR036390">
    <property type="entry name" value="WH_DNA-bd_sf"/>
</dbReference>
<evidence type="ECO:0000259" key="1">
    <source>
        <dbReference type="PROSITE" id="PS50995"/>
    </source>
</evidence>
<dbReference type="Gene3D" id="1.10.10.10">
    <property type="entry name" value="Winged helix-like DNA-binding domain superfamily/Winged helix DNA-binding domain"/>
    <property type="match status" value="1"/>
</dbReference>
<dbReference type="InterPro" id="IPR000835">
    <property type="entry name" value="HTH_MarR-typ"/>
</dbReference>
<dbReference type="PROSITE" id="PS50995">
    <property type="entry name" value="HTH_MARR_2"/>
    <property type="match status" value="1"/>
</dbReference>
<proteinExistence type="predicted"/>
<dbReference type="InterPro" id="IPR039422">
    <property type="entry name" value="MarR/SlyA-like"/>
</dbReference>
<name>A0ABP3CZL2_9PSEU</name>
<evidence type="ECO:0000313" key="3">
    <source>
        <dbReference type="Proteomes" id="UP001500416"/>
    </source>
</evidence>
<organism evidence="2 3">
    <name type="scientific">Saccharothrix mutabilis subsp. mutabilis</name>
    <dbReference type="NCBI Taxonomy" id="66855"/>
    <lineage>
        <taxon>Bacteria</taxon>
        <taxon>Bacillati</taxon>
        <taxon>Actinomycetota</taxon>
        <taxon>Actinomycetes</taxon>
        <taxon>Pseudonocardiales</taxon>
        <taxon>Pseudonocardiaceae</taxon>
        <taxon>Saccharothrix</taxon>
    </lineage>
</organism>
<dbReference type="PANTHER" id="PTHR33164">
    <property type="entry name" value="TRANSCRIPTIONAL REGULATOR, MARR FAMILY"/>
    <property type="match status" value="1"/>
</dbReference>
<evidence type="ECO:0000313" key="2">
    <source>
        <dbReference type="EMBL" id="GAA0219366.1"/>
    </source>
</evidence>
<gene>
    <name evidence="2" type="ORF">GCM10010492_16680</name>
</gene>
<sequence>MDEPRWLTPAEDRAWRGYRRMRTLLDLALARDLAERTGLSEPDYDVLSTLSESPGGRLRLRDLAAHLLWSPSRLSHHVTRMQARDLVRREDVADDGRGSEVVLTDGGWAAIRSAAPHHVASVRTHLVDLLTDEEVEVLAALSRRVVDHLTETGAATSPPR</sequence>
<protein>
    <submittedName>
        <fullName evidence="2">MarR family transcriptional regulator</fullName>
    </submittedName>
</protein>
<dbReference type="Pfam" id="PF12802">
    <property type="entry name" value="MarR_2"/>
    <property type="match status" value="1"/>
</dbReference>
<feature type="domain" description="HTH marR-type" evidence="1">
    <location>
        <begin position="11"/>
        <end position="147"/>
    </location>
</feature>
<accession>A0ABP3CZL2</accession>
<dbReference type="RefSeq" id="WP_343933085.1">
    <property type="nucleotide sequence ID" value="NZ_BAAABU010000003.1"/>
</dbReference>